<proteinExistence type="predicted"/>
<evidence type="ECO:0000313" key="1">
    <source>
        <dbReference type="EMBL" id="MBW48551.1"/>
    </source>
</evidence>
<dbReference type="EMBL" id="GGFK01015230">
    <property type="protein sequence ID" value="MBW48551.1"/>
    <property type="molecule type" value="Transcribed_RNA"/>
</dbReference>
<dbReference type="AlphaFoldDB" id="A0A2M4B6C8"/>
<sequence length="74" mass="8387">MAVMMVREGRRLRWILPGLLPRATAGDLVGRALDFHLMRLTCQLVDTKEWRIVATFSMIWHGSPDYGSTPTTVS</sequence>
<reference evidence="1" key="1">
    <citation type="submission" date="2018-01" db="EMBL/GenBank/DDBJ databases">
        <title>An insight into the sialome of Amazonian anophelines.</title>
        <authorList>
            <person name="Ribeiro J.M."/>
            <person name="Scarpassa V."/>
            <person name="Calvo E."/>
        </authorList>
    </citation>
    <scope>NUCLEOTIDE SEQUENCE</scope>
    <source>
        <tissue evidence="1">Salivary glands</tissue>
    </source>
</reference>
<organism evidence="1">
    <name type="scientific">Anopheles triannulatus</name>
    <dbReference type="NCBI Taxonomy" id="58253"/>
    <lineage>
        <taxon>Eukaryota</taxon>
        <taxon>Metazoa</taxon>
        <taxon>Ecdysozoa</taxon>
        <taxon>Arthropoda</taxon>
        <taxon>Hexapoda</taxon>
        <taxon>Insecta</taxon>
        <taxon>Pterygota</taxon>
        <taxon>Neoptera</taxon>
        <taxon>Endopterygota</taxon>
        <taxon>Diptera</taxon>
        <taxon>Nematocera</taxon>
        <taxon>Culicoidea</taxon>
        <taxon>Culicidae</taxon>
        <taxon>Anophelinae</taxon>
        <taxon>Anopheles</taxon>
    </lineage>
</organism>
<name>A0A2M4B6C8_9DIPT</name>
<accession>A0A2M4B6C8</accession>
<protein>
    <submittedName>
        <fullName evidence="1">Putative secreted protein</fullName>
    </submittedName>
</protein>